<evidence type="ECO:0000256" key="1">
    <source>
        <dbReference type="SAM" id="MobiDB-lite"/>
    </source>
</evidence>
<dbReference type="Proteomes" id="UP000549009">
    <property type="component" value="Unassembled WGS sequence"/>
</dbReference>
<feature type="compositionally biased region" description="Basic and acidic residues" evidence="1">
    <location>
        <begin position="39"/>
        <end position="70"/>
    </location>
</feature>
<evidence type="ECO:0000313" key="4">
    <source>
        <dbReference type="Proteomes" id="UP000326505"/>
    </source>
</evidence>
<evidence type="ECO:0000313" key="3">
    <source>
        <dbReference type="EMBL" id="QEV59847.1"/>
    </source>
</evidence>
<feature type="region of interest" description="Disordered" evidence="1">
    <location>
        <begin position="153"/>
        <end position="196"/>
    </location>
</feature>
<feature type="compositionally biased region" description="Basic and acidic residues" evidence="1">
    <location>
        <begin position="18"/>
        <end position="29"/>
    </location>
</feature>
<evidence type="ECO:0000313" key="5">
    <source>
        <dbReference type="Proteomes" id="UP000549009"/>
    </source>
</evidence>
<dbReference type="EMBL" id="JACHJD010000003">
    <property type="protein sequence ID" value="MBB5103321.1"/>
    <property type="molecule type" value="Genomic_DNA"/>
</dbReference>
<gene>
    <name evidence="3" type="ORF">CP982_14785</name>
    <name evidence="2" type="ORF">FHS40_002374</name>
</gene>
<sequence>MADDPENTPGSEPEGDQGEAKHEHQDQGDGGKPAGASGDQDRGEDEHQDQGDELSAERKARAAAEKEAARLRRANAAQRGTDLDALRTEIRGEFTAQLVRAEVRAAAAGRLRDPADALALVDVAALAGDGGDVDTAAINKAVDELLKAKPYLAAESSAGTTTPAPWGDVGSGQREDPGEPEPATPHERLRRAYGTS</sequence>
<dbReference type="Proteomes" id="UP000326505">
    <property type="component" value="Chromosome"/>
</dbReference>
<dbReference type="OrthoDB" id="9958149at2"/>
<reference evidence="3 4" key="1">
    <citation type="submission" date="2017-09" db="EMBL/GenBank/DDBJ databases">
        <authorList>
            <person name="Lee N."/>
            <person name="Cho B.-K."/>
        </authorList>
    </citation>
    <scope>NUCLEOTIDE SEQUENCE [LARGE SCALE GENOMIC DNA]</scope>
    <source>
        <strain evidence="3 4">ATCC 27465</strain>
    </source>
</reference>
<accession>A0A5P2X4A4</accession>
<evidence type="ECO:0008006" key="6">
    <source>
        <dbReference type="Google" id="ProtNLM"/>
    </source>
</evidence>
<name>A0A5P2X4A4_STRST</name>
<dbReference type="KEGG" id="sspb:CP982_14785"/>
<proteinExistence type="predicted"/>
<dbReference type="RefSeq" id="WP_150510964.1">
    <property type="nucleotide sequence ID" value="NZ_BMSQ01000036.1"/>
</dbReference>
<dbReference type="AlphaFoldDB" id="A0A5P2X4A4"/>
<dbReference type="EMBL" id="CP023690">
    <property type="protein sequence ID" value="QEV59847.1"/>
    <property type="molecule type" value="Genomic_DNA"/>
</dbReference>
<protein>
    <recommendedName>
        <fullName evidence="6">Scaffolding protein</fullName>
    </recommendedName>
</protein>
<feature type="region of interest" description="Disordered" evidence="1">
    <location>
        <begin position="1"/>
        <end position="85"/>
    </location>
</feature>
<organism evidence="3 4">
    <name type="scientific">Streptomyces spectabilis</name>
    <dbReference type="NCBI Taxonomy" id="68270"/>
    <lineage>
        <taxon>Bacteria</taxon>
        <taxon>Bacillati</taxon>
        <taxon>Actinomycetota</taxon>
        <taxon>Actinomycetes</taxon>
        <taxon>Kitasatosporales</taxon>
        <taxon>Streptomycetaceae</taxon>
        <taxon>Streptomyces</taxon>
    </lineage>
</organism>
<evidence type="ECO:0000313" key="2">
    <source>
        <dbReference type="EMBL" id="MBB5103321.1"/>
    </source>
</evidence>
<keyword evidence="5" id="KW-1185">Reference proteome</keyword>
<reference evidence="2 5" key="2">
    <citation type="submission" date="2020-08" db="EMBL/GenBank/DDBJ databases">
        <title>Genomic Encyclopedia of Type Strains, Phase III (KMG-III): the genomes of soil and plant-associated and newly described type strains.</title>
        <authorList>
            <person name="Whitman W."/>
        </authorList>
    </citation>
    <scope>NUCLEOTIDE SEQUENCE [LARGE SCALE GENOMIC DNA]</scope>
    <source>
        <strain evidence="2 5">CECT 3146</strain>
    </source>
</reference>